<sequence length="304" mass="34536">MRFVVYKLPKITASGTSGKEFVYLDPELTDWVRGSDINDEKVAVGATVSQIYSAAPADNFWHMYSDDDPVKEADSYRGHAKGVSLFDTNTGFWLIHSVPNFPSTKSFSYPATAEKYGQSFFCFSMEVQHLAELAEHWKYIQASPYFINIPTKFSTRFPTLKNVEARQSLPRSATQFWTAKPIRTVQGVTLMAYAKHKKFDGDIWNDLISRQNKVTLAVESWLNGSGDDLHTTCTANSQVQNTFSDAENPRQIAYNGMRMATRTQGAELRDLKVHTIQVQYDEFQIEMFQIGANFCIVKKRLDAE</sequence>
<reference evidence="4" key="1">
    <citation type="submission" date="2010-08" db="EMBL/GenBank/DDBJ databases">
        <authorList>
            <consortium name="Caenorhabditis japonica Sequencing Consortium"/>
            <person name="Wilson R.K."/>
        </authorList>
    </citation>
    <scope>NUCLEOTIDE SEQUENCE [LARGE SCALE GENOMIC DNA]</scope>
    <source>
        <strain evidence="4">DF5081</strain>
    </source>
</reference>
<dbReference type="Proteomes" id="UP000005237">
    <property type="component" value="Unassembled WGS sequence"/>
</dbReference>
<accession>A0A8R1HIP4</accession>
<dbReference type="GO" id="GO:0004531">
    <property type="term" value="F:deoxyribonuclease II activity"/>
    <property type="evidence" value="ECO:0007669"/>
    <property type="project" value="InterPro"/>
</dbReference>
<dbReference type="PANTHER" id="PTHR10858:SF30">
    <property type="entry name" value="CELL-DEATH-RELATED NUCLEASE 7"/>
    <property type="match status" value="1"/>
</dbReference>
<dbReference type="AlphaFoldDB" id="A0A8R1HIP4"/>
<evidence type="ECO:0000256" key="2">
    <source>
        <dbReference type="ARBA" id="ARBA00022801"/>
    </source>
</evidence>
<evidence type="ECO:0000256" key="1">
    <source>
        <dbReference type="ARBA" id="ARBA00007527"/>
    </source>
</evidence>
<keyword evidence="4" id="KW-1185">Reference proteome</keyword>
<comment type="similarity">
    <text evidence="1">Belongs to the DNase II family.</text>
</comment>
<dbReference type="GO" id="GO:0006309">
    <property type="term" value="P:apoptotic DNA fragmentation"/>
    <property type="evidence" value="ECO:0007669"/>
    <property type="project" value="TreeGrafter"/>
</dbReference>
<dbReference type="EnsemblMetazoa" id="CJA00959b.1">
    <property type="protein sequence ID" value="CJA00959b.1"/>
    <property type="gene ID" value="WBGene00120163"/>
</dbReference>
<evidence type="ECO:0000313" key="3">
    <source>
        <dbReference type="EnsemblMetazoa" id="CJA00959b.1"/>
    </source>
</evidence>
<keyword evidence="2" id="KW-0378">Hydrolase</keyword>
<evidence type="ECO:0000313" key="4">
    <source>
        <dbReference type="Proteomes" id="UP000005237"/>
    </source>
</evidence>
<name>A0A8R1HIP4_CAEJA</name>
<proteinExistence type="inferred from homology"/>
<dbReference type="Pfam" id="PF03265">
    <property type="entry name" value="DNase_II"/>
    <property type="match status" value="1"/>
</dbReference>
<protein>
    <submittedName>
        <fullName evidence="3">Uncharacterized protein</fullName>
    </submittedName>
</protein>
<dbReference type="PANTHER" id="PTHR10858">
    <property type="entry name" value="DEOXYRIBONUCLEASE II"/>
    <property type="match status" value="1"/>
</dbReference>
<organism evidence="3 4">
    <name type="scientific">Caenorhabditis japonica</name>
    <dbReference type="NCBI Taxonomy" id="281687"/>
    <lineage>
        <taxon>Eukaryota</taxon>
        <taxon>Metazoa</taxon>
        <taxon>Ecdysozoa</taxon>
        <taxon>Nematoda</taxon>
        <taxon>Chromadorea</taxon>
        <taxon>Rhabditida</taxon>
        <taxon>Rhabditina</taxon>
        <taxon>Rhabditomorpha</taxon>
        <taxon>Rhabditoidea</taxon>
        <taxon>Rhabditidae</taxon>
        <taxon>Peloderinae</taxon>
        <taxon>Caenorhabditis</taxon>
    </lineage>
</organism>
<dbReference type="InterPro" id="IPR004947">
    <property type="entry name" value="DNase_II"/>
</dbReference>
<dbReference type="CDD" id="cd09120">
    <property type="entry name" value="PLDc_DNaseII_1"/>
    <property type="match status" value="1"/>
</dbReference>
<reference evidence="3" key="2">
    <citation type="submission" date="2022-06" db="UniProtKB">
        <authorList>
            <consortium name="EnsemblMetazoa"/>
        </authorList>
    </citation>
    <scope>IDENTIFICATION</scope>
    <source>
        <strain evidence="3">DF5081</strain>
    </source>
</reference>